<evidence type="ECO:0000256" key="1">
    <source>
        <dbReference type="SAM" id="SignalP"/>
    </source>
</evidence>
<dbReference type="AlphaFoldDB" id="A0A0C9SDM2"/>
<sequence>MRSLTPFCLAMQVIAPLWITTLFPAPLAACPPDISPEWTPALNRTDMCQPCAITASPDRALTSVHCTLDRQLETPSPSTSAPAFKQLRPPASLCGLGGCATMRSLNPFCFAMQSLSTGSIPDDWKVGKVIPVFKSGNKDS</sequence>
<feature type="signal peptide" evidence="1">
    <location>
        <begin position="1"/>
        <end position="29"/>
    </location>
</feature>
<feature type="chain" id="PRO_5002203040" evidence="1">
    <location>
        <begin position="30"/>
        <end position="140"/>
    </location>
</feature>
<accession>A0A0C9SDM2</accession>
<feature type="non-terminal residue" evidence="2">
    <location>
        <position position="140"/>
    </location>
</feature>
<dbReference type="EMBL" id="GBZX01000598">
    <property type="protein sequence ID" value="JAG92142.1"/>
    <property type="molecule type" value="mRNA"/>
</dbReference>
<proteinExistence type="evidence at transcript level"/>
<name>A0A0C9SDM2_AMBAM</name>
<evidence type="ECO:0000313" key="2">
    <source>
        <dbReference type="EMBL" id="JAG92142.1"/>
    </source>
</evidence>
<protein>
    <submittedName>
        <fullName evidence="2">Putative secreted protein</fullName>
    </submittedName>
</protein>
<keyword evidence="1" id="KW-0732">Signal</keyword>
<reference evidence="2" key="1">
    <citation type="journal article" date="2015" name="PLoS ONE">
        <title>An Insight into the Sialome of the Lone Star Tick, Amblyomma americanum, with a Glimpse on Its Time Dependent Gene Expression.</title>
        <authorList>
            <person name="Karim S."/>
            <person name="Ribeiro J.M."/>
        </authorList>
    </citation>
    <scope>NUCLEOTIDE SEQUENCE</scope>
    <source>
        <tissue evidence="2">Salivary gland</tissue>
    </source>
</reference>
<organism evidence="2">
    <name type="scientific">Amblyomma americanum</name>
    <name type="common">Lone star tick</name>
    <dbReference type="NCBI Taxonomy" id="6943"/>
    <lineage>
        <taxon>Eukaryota</taxon>
        <taxon>Metazoa</taxon>
        <taxon>Ecdysozoa</taxon>
        <taxon>Arthropoda</taxon>
        <taxon>Chelicerata</taxon>
        <taxon>Arachnida</taxon>
        <taxon>Acari</taxon>
        <taxon>Parasitiformes</taxon>
        <taxon>Ixodida</taxon>
        <taxon>Ixodoidea</taxon>
        <taxon>Ixodidae</taxon>
        <taxon>Amblyomminae</taxon>
        <taxon>Amblyomma</taxon>
    </lineage>
</organism>